<feature type="chain" id="PRO_5040380875" evidence="1">
    <location>
        <begin position="20"/>
        <end position="254"/>
    </location>
</feature>
<organism evidence="2 3">
    <name type="scientific">Seminavis robusta</name>
    <dbReference type="NCBI Taxonomy" id="568900"/>
    <lineage>
        <taxon>Eukaryota</taxon>
        <taxon>Sar</taxon>
        <taxon>Stramenopiles</taxon>
        <taxon>Ochrophyta</taxon>
        <taxon>Bacillariophyta</taxon>
        <taxon>Bacillariophyceae</taxon>
        <taxon>Bacillariophycidae</taxon>
        <taxon>Naviculales</taxon>
        <taxon>Naviculaceae</taxon>
        <taxon>Seminavis</taxon>
    </lineage>
</organism>
<gene>
    <name evidence="2" type="ORF">SEMRO_3604_G349600.1</name>
</gene>
<name>A0A9N8F2I8_9STRA</name>
<reference evidence="2" key="1">
    <citation type="submission" date="2020-06" db="EMBL/GenBank/DDBJ databases">
        <authorList>
            <consortium name="Plant Systems Biology data submission"/>
        </authorList>
    </citation>
    <scope>NUCLEOTIDE SEQUENCE</scope>
    <source>
        <strain evidence="2">D6</strain>
    </source>
</reference>
<accession>A0A9N8F2I8</accession>
<keyword evidence="3" id="KW-1185">Reference proteome</keyword>
<proteinExistence type="predicted"/>
<dbReference type="AlphaFoldDB" id="A0A9N8F2I8"/>
<feature type="signal peptide" evidence="1">
    <location>
        <begin position="1"/>
        <end position="19"/>
    </location>
</feature>
<evidence type="ECO:0000313" key="3">
    <source>
        <dbReference type="Proteomes" id="UP001153069"/>
    </source>
</evidence>
<dbReference type="Proteomes" id="UP001153069">
    <property type="component" value="Unassembled WGS sequence"/>
</dbReference>
<evidence type="ECO:0000256" key="1">
    <source>
        <dbReference type="SAM" id="SignalP"/>
    </source>
</evidence>
<sequence length="254" mass="27060">MQTSTTLLLALAAIQPFCASSVTAGSSQDLTFDDIIGDFSRSISTRISNVLRHSADPVSLQDVEFIQQIPSVAFDENCTDAGTVIYRFGSLTGLGTFELSNMIIVSDDSVISSVPFSGFDWEGTFLADGVLPNGLEVFIEVELSGDACGEGVHQTMSGFLVSFSPTRLSIDLQASGNSKEVAFSDEISNRVREVQVERAELSVDSLTSNVVFANGVDLDVNAFLPDLLDRAIADELGPTILGILNTAIVGPFTF</sequence>
<protein>
    <submittedName>
        <fullName evidence="2">Uncharacterized protein</fullName>
    </submittedName>
</protein>
<comment type="caution">
    <text evidence="2">The sequence shown here is derived from an EMBL/GenBank/DDBJ whole genome shotgun (WGS) entry which is preliminary data.</text>
</comment>
<keyword evidence="1" id="KW-0732">Signal</keyword>
<dbReference type="EMBL" id="CAICTM010003602">
    <property type="protein sequence ID" value="CAB9531497.1"/>
    <property type="molecule type" value="Genomic_DNA"/>
</dbReference>
<evidence type="ECO:0000313" key="2">
    <source>
        <dbReference type="EMBL" id="CAB9531497.1"/>
    </source>
</evidence>